<accession>A0ABQ3T2M3</accession>
<organism evidence="2 3">
    <name type="scientific">Streptomyces spororaveus</name>
    <dbReference type="NCBI Taxonomy" id="284039"/>
    <lineage>
        <taxon>Bacteria</taxon>
        <taxon>Bacillati</taxon>
        <taxon>Actinomycetota</taxon>
        <taxon>Actinomycetes</taxon>
        <taxon>Kitasatosporales</taxon>
        <taxon>Streptomycetaceae</taxon>
        <taxon>Streptomyces</taxon>
    </lineage>
</organism>
<evidence type="ECO:0000313" key="2">
    <source>
        <dbReference type="EMBL" id="GHI74631.1"/>
    </source>
</evidence>
<feature type="compositionally biased region" description="Basic residues" evidence="1">
    <location>
        <begin position="41"/>
        <end position="50"/>
    </location>
</feature>
<proteinExistence type="predicted"/>
<keyword evidence="3" id="KW-1185">Reference proteome</keyword>
<evidence type="ECO:0000313" key="3">
    <source>
        <dbReference type="Proteomes" id="UP000608522"/>
    </source>
</evidence>
<dbReference type="EMBL" id="BNED01000002">
    <property type="protein sequence ID" value="GHI74631.1"/>
    <property type="molecule type" value="Genomic_DNA"/>
</dbReference>
<protein>
    <recommendedName>
        <fullName evidence="4">DDE family transposase</fullName>
    </recommendedName>
</protein>
<comment type="caution">
    <text evidence="2">The sequence shown here is derived from an EMBL/GenBank/DDBJ whole genome shotgun (WGS) entry which is preliminary data.</text>
</comment>
<reference evidence="3" key="1">
    <citation type="submission" date="2023-07" db="EMBL/GenBank/DDBJ databases">
        <title>Whole genome shotgun sequence of Streptomyces spororaveus NBRC 15456.</title>
        <authorList>
            <person name="Komaki H."/>
            <person name="Tamura T."/>
        </authorList>
    </citation>
    <scope>NUCLEOTIDE SEQUENCE [LARGE SCALE GENOMIC DNA]</scope>
    <source>
        <strain evidence="3">NBRC 15456</strain>
    </source>
</reference>
<gene>
    <name evidence="2" type="ORF">Sspor_01920</name>
</gene>
<evidence type="ECO:0008006" key="4">
    <source>
        <dbReference type="Google" id="ProtNLM"/>
    </source>
</evidence>
<sequence length="86" mass="9521">MTCPRHAARADRAYSTRAIRNHLRGQGIRAVIPQPSDQIGHRLRRGHRGGRPPGFDAEAYNHHRCHTALGGHPPISRVNNAAGQYT</sequence>
<feature type="region of interest" description="Disordered" evidence="1">
    <location>
        <begin position="35"/>
        <end position="58"/>
    </location>
</feature>
<dbReference type="Proteomes" id="UP000608522">
    <property type="component" value="Unassembled WGS sequence"/>
</dbReference>
<name>A0ABQ3T2M3_9ACTN</name>
<evidence type="ECO:0000256" key="1">
    <source>
        <dbReference type="SAM" id="MobiDB-lite"/>
    </source>
</evidence>